<sequence length="369" mass="39281">MNNKMMKKSVLGAMVLGMTITGAAGVYAGTNMQKITAFLNSGIGIKVNGSAYAPTDANGNKLTPITYHDTTYLPVRALAGALDVQLTFDPKTNQVVITTAKPNTPPQSADLASIGYTTAQIKEIQTAFAAFDGFTTPYMPTLMAANDTYKQASATGDGVNFVFSHMVVNVSPRDYSFEYDGTNVTLSNGAQAKWYKPSDTDMLTFKLDDRFVTLSSMDGSLSKAQLEKIAVGVAKQSDSTAGLAIVSYTDAQFKAIKTAFAGFDGFTTAYAPTLMAGDDAFKQAAATGDGVNFLFSHMTVGVSPRDYSDGYDSTKVTLSNGVQAKWYKPSGTDMLTFKLDDRFVTISSPDGALNKAKMEQIAVGVAKLK</sequence>
<gene>
    <name evidence="2" type="ORF">OMP38_27460</name>
</gene>
<comment type="caution">
    <text evidence="2">The sequence shown here is derived from an EMBL/GenBank/DDBJ whole genome shotgun (WGS) entry which is preliminary data.</text>
</comment>
<name>A0A9X4KLL0_9BACL</name>
<dbReference type="Proteomes" id="UP001153387">
    <property type="component" value="Unassembled WGS sequence"/>
</dbReference>
<accession>A0A9X4KLL0</accession>
<protein>
    <submittedName>
        <fullName evidence="2">Copper amine oxidase N-terminal domain-containing protein</fullName>
    </submittedName>
</protein>
<feature type="signal peptide" evidence="1">
    <location>
        <begin position="1"/>
        <end position="28"/>
    </location>
</feature>
<evidence type="ECO:0000313" key="2">
    <source>
        <dbReference type="EMBL" id="MDG0794155.1"/>
    </source>
</evidence>
<keyword evidence="3" id="KW-1185">Reference proteome</keyword>
<evidence type="ECO:0000256" key="1">
    <source>
        <dbReference type="SAM" id="SignalP"/>
    </source>
</evidence>
<dbReference type="AlphaFoldDB" id="A0A9X4KLL0"/>
<dbReference type="EMBL" id="JAPDHZ010000006">
    <property type="protein sequence ID" value="MDG0794155.1"/>
    <property type="molecule type" value="Genomic_DNA"/>
</dbReference>
<keyword evidence="1" id="KW-0732">Signal</keyword>
<feature type="chain" id="PRO_5040845471" evidence="1">
    <location>
        <begin position="29"/>
        <end position="369"/>
    </location>
</feature>
<reference evidence="2 3" key="1">
    <citation type="submission" date="2022-10" db="EMBL/GenBank/DDBJ databases">
        <title>Comparative genomic analysis of Cohnella hashimotonis sp. nov., isolated from the International Space Station.</title>
        <authorList>
            <person name="Simpson A."/>
            <person name="Venkateswaran K."/>
        </authorList>
    </citation>
    <scope>NUCLEOTIDE SEQUENCE [LARGE SCALE GENOMIC DNA]</scope>
    <source>
        <strain evidence="2 3">DSM 18997</strain>
    </source>
</reference>
<proteinExistence type="predicted"/>
<dbReference type="RefSeq" id="WP_277567922.1">
    <property type="nucleotide sequence ID" value="NZ_JAPDHZ010000006.1"/>
</dbReference>
<evidence type="ECO:0000313" key="3">
    <source>
        <dbReference type="Proteomes" id="UP001153387"/>
    </source>
</evidence>
<organism evidence="2 3">
    <name type="scientific">Cohnella ginsengisoli</name>
    <dbReference type="NCBI Taxonomy" id="425004"/>
    <lineage>
        <taxon>Bacteria</taxon>
        <taxon>Bacillati</taxon>
        <taxon>Bacillota</taxon>
        <taxon>Bacilli</taxon>
        <taxon>Bacillales</taxon>
        <taxon>Paenibacillaceae</taxon>
        <taxon>Cohnella</taxon>
    </lineage>
</organism>